<accession>S5ZTX8</accession>
<dbReference type="AlphaFoldDB" id="S5ZTX8"/>
<name>S5ZTX8_THELN</name>
<evidence type="ECO:0000313" key="1">
    <source>
        <dbReference type="EMBL" id="AGT34364.1"/>
    </source>
</evidence>
<proteinExistence type="predicted"/>
<keyword evidence="2" id="KW-1185">Reference proteome</keyword>
<sequence length="32" mass="3955">MNFFLEHAFHAKDDKTFQKRTTTISHFEEEIR</sequence>
<dbReference type="EMBL" id="CP006670">
    <property type="protein sequence ID" value="AGT34364.1"/>
    <property type="molecule type" value="Genomic_DNA"/>
</dbReference>
<protein>
    <submittedName>
        <fullName evidence="1">Uncharacterized protein</fullName>
    </submittedName>
</protein>
<evidence type="ECO:0000313" key="2">
    <source>
        <dbReference type="Proteomes" id="UP000015502"/>
    </source>
</evidence>
<dbReference type="PaxDb" id="523849-OCC_14440"/>
<dbReference type="Proteomes" id="UP000015502">
    <property type="component" value="Chromosome"/>
</dbReference>
<gene>
    <name evidence="1" type="ORF">OCC_14440</name>
</gene>
<reference evidence="1 2" key="1">
    <citation type="journal article" date="2012" name="J. Bacteriol.">
        <title>Genome sequence of the model hyperthermophilic archaeon Thermococcus litoralis NS-C.</title>
        <authorList>
            <person name="Gardner A.F."/>
            <person name="Kumar S."/>
            <person name="Perler F.B."/>
        </authorList>
    </citation>
    <scope>NUCLEOTIDE SEQUENCE [LARGE SCALE GENOMIC DNA]</scope>
    <source>
        <strain evidence="2">ATCC 51850 / DSM 5473 / JCM 8560 / NS-C</strain>
    </source>
</reference>
<dbReference type="KEGG" id="tlt:OCC_14440"/>
<organism evidence="1 2">
    <name type="scientific">Thermococcus litoralis (strain ATCC 51850 / DSM 5473 / JCM 8560 / NS-C)</name>
    <dbReference type="NCBI Taxonomy" id="523849"/>
    <lineage>
        <taxon>Archaea</taxon>
        <taxon>Methanobacteriati</taxon>
        <taxon>Methanobacteriota</taxon>
        <taxon>Thermococci</taxon>
        <taxon>Thermococcales</taxon>
        <taxon>Thermococcaceae</taxon>
        <taxon>Thermococcus</taxon>
    </lineage>
</organism>
<dbReference type="HOGENOM" id="CLU_3387535_0_0_2"/>